<proteinExistence type="predicted"/>
<dbReference type="Proteomes" id="UP000317650">
    <property type="component" value="Chromosome 4"/>
</dbReference>
<dbReference type="EMBL" id="PYDT01000001">
    <property type="protein sequence ID" value="THU72120.1"/>
    <property type="molecule type" value="Genomic_DNA"/>
</dbReference>
<gene>
    <name evidence="2" type="ORF">C4D60_Mb04t08760</name>
</gene>
<feature type="region of interest" description="Disordered" evidence="1">
    <location>
        <begin position="43"/>
        <end position="64"/>
    </location>
</feature>
<sequence length="106" mass="12128">MDDQDSRKRSIDGRRFELWCLPDTRRNECRGRVQIRRLDRGRRRCSGDCRGAPAARRSQDQTMNPKLEAATQMRETNEAGGAMVVGGYRPAGHNHAGQDNETKIWD</sequence>
<accession>A0A4S8KAL9</accession>
<feature type="compositionally biased region" description="Basic and acidic residues" evidence="1">
    <location>
        <begin position="96"/>
        <end position="106"/>
    </location>
</feature>
<organism evidence="2 3">
    <name type="scientific">Musa balbisiana</name>
    <name type="common">Banana</name>
    <dbReference type="NCBI Taxonomy" id="52838"/>
    <lineage>
        <taxon>Eukaryota</taxon>
        <taxon>Viridiplantae</taxon>
        <taxon>Streptophyta</taxon>
        <taxon>Embryophyta</taxon>
        <taxon>Tracheophyta</taxon>
        <taxon>Spermatophyta</taxon>
        <taxon>Magnoliopsida</taxon>
        <taxon>Liliopsida</taxon>
        <taxon>Zingiberales</taxon>
        <taxon>Musaceae</taxon>
        <taxon>Musa</taxon>
    </lineage>
</organism>
<comment type="caution">
    <text evidence="2">The sequence shown here is derived from an EMBL/GenBank/DDBJ whole genome shotgun (WGS) entry which is preliminary data.</text>
</comment>
<reference evidence="2 3" key="1">
    <citation type="journal article" date="2019" name="Nat. Plants">
        <title>Genome sequencing of Musa balbisiana reveals subgenome evolution and function divergence in polyploid bananas.</title>
        <authorList>
            <person name="Yao X."/>
        </authorList>
    </citation>
    <scope>NUCLEOTIDE SEQUENCE [LARGE SCALE GENOMIC DNA]</scope>
    <source>
        <strain evidence="3">cv. DH-PKW</strain>
        <tissue evidence="2">Leaves</tissue>
    </source>
</reference>
<evidence type="ECO:0000313" key="2">
    <source>
        <dbReference type="EMBL" id="THU72120.1"/>
    </source>
</evidence>
<protein>
    <submittedName>
        <fullName evidence="2">Uncharacterized protein</fullName>
    </submittedName>
</protein>
<evidence type="ECO:0000256" key="1">
    <source>
        <dbReference type="SAM" id="MobiDB-lite"/>
    </source>
</evidence>
<name>A0A4S8KAL9_MUSBA</name>
<keyword evidence="3" id="KW-1185">Reference proteome</keyword>
<feature type="region of interest" description="Disordered" evidence="1">
    <location>
        <begin position="83"/>
        <end position="106"/>
    </location>
</feature>
<dbReference type="AlphaFoldDB" id="A0A4S8KAL9"/>
<evidence type="ECO:0000313" key="3">
    <source>
        <dbReference type="Proteomes" id="UP000317650"/>
    </source>
</evidence>